<feature type="compositionally biased region" description="Basic and acidic residues" evidence="2">
    <location>
        <begin position="452"/>
        <end position="463"/>
    </location>
</feature>
<reference evidence="4" key="1">
    <citation type="submission" date="2025-08" db="UniProtKB">
        <authorList>
            <consortium name="RefSeq"/>
        </authorList>
    </citation>
    <scope>IDENTIFICATION</scope>
    <source>
        <tissue evidence="4">Whole sample</tissue>
    </source>
</reference>
<dbReference type="OrthoDB" id="2441647at2759"/>
<feature type="coiled-coil region" evidence="1">
    <location>
        <begin position="1105"/>
        <end position="1279"/>
    </location>
</feature>
<dbReference type="GO" id="GO:0005794">
    <property type="term" value="C:Golgi apparatus"/>
    <property type="evidence" value="ECO:0007669"/>
    <property type="project" value="InterPro"/>
</dbReference>
<evidence type="ECO:0000256" key="2">
    <source>
        <dbReference type="SAM" id="MobiDB-lite"/>
    </source>
</evidence>
<dbReference type="Gene3D" id="1.10.287.1490">
    <property type="match status" value="1"/>
</dbReference>
<dbReference type="PANTHER" id="PTHR18887:SF5">
    <property type="entry name" value="GOLGIN SUBFAMILY B MEMBER 1-LIKE"/>
    <property type="match status" value="1"/>
</dbReference>
<proteinExistence type="predicted"/>
<feature type="coiled-coil region" evidence="1">
    <location>
        <begin position="773"/>
        <end position="1078"/>
    </location>
</feature>
<dbReference type="GeneID" id="111101902"/>
<accession>A0A8B8AGG8</accession>
<sequence length="1300" mass="150640">MMDLQEFISEKNEVIRGRDKVFEVNQGGGQNVRGKLRGWNKVLRENCRNEEEVEKADHALKLESEKFDLKLRETQKYFEESLQENQGLVLSLRENVKVKDNELLMRENDLRELISRHERDIERIMAKGEVDLQDHVLKMLEQKLKDTNEVVEGKIKVIEVLQKEVTSKDKAIEEGLHVQRNFKEKLQTTSEQLMLMQANIVDMEMQWKDEKKKLDGKIRDLTEKQELERTEKELTVQTMQGQLYQYQAAYTQAVAHYNSLQERFHHSSRPGGAVPASQIQKEEEDTKLQAPEQIDATAQVMAELKEKLLEKEKTIKELEHFKSDFESSKSQLEDLQKQMKEKVEELKKNARTVEELNENLVQKEKAIKELEHYKSDFEAAQTSWKTFRSRWMKKLRKDIIINRRKQQAAGTHQNSRKTNEDLSSTLQSKEESLDSLTTELEESHSMLTSASIEKESLSNELQQTKDKLETANSQIDTLQKDKQDILKDVEEKVETVNNLLRKIDVLNENLSDTKKELESKEIENARLKSDLDESKTAIMELSSQKSAVERQFGELQTVCGEKDEQIKNLSSTSEDSLKSLQELVTEKDLKIQTTKATLQDESLQQTKMASQLKQEMESVQQEKAVLSEAVERLTKEMEDASRENGLLKDKSSFDIKYDNEVDQLSSKLAAASHNLSEVKRDNETLKVKLVSTLENASALQESLQQKDQTTAILKDSLRSSEDKLSCIINDLKDKEKHIESLNLENTTSNDKLLELQKIADLKDTDIQEKHSLIRTIEKENEDKLQEISKLKNQLSENEKTNTDLKRRLDDQLEICEEQEKTMKQKDVFIEEEGIRFRELLTEKENLKLQLNSNLEKLKELDEKNSDLEKGMKESNERQENSIKILQSALDEKTCQIVSINQEVEGITDELRQVKKENCLQAEKVEELLSDLNKHKELVTELENFRISAKNQIEELEVNKETLLKTIDGLKCSSKSLDDENSMLKENLETKRSDIDDLENKVDMLSREVVETRKQMAEKDTGIKELNESMHEKDLMLKNAKEMLEQSETTAKEESSRFAIEMQESLSRNKDELEKYKAREIVFELAEKTENIAHLDATVNENVESIRQLNDLLSAKDNKIEEMKSLSVRMLDCVTDCENKLKDKDATISKLEEKISQALKEKEMLHKQCAENNAEIAHLENTVKENDVTNLSLQEILQETEYKCGQMSSELDMKKNEIEQMKEETENVSNAIGNLESKYQTLSTILRDKEQTILSLESCIQQLDNDLEEMQKLAFVKEEESQNTISSLRNDFRGLFMIEII</sequence>
<organism evidence="3 4">
    <name type="scientific">Crassostrea virginica</name>
    <name type="common">Eastern oyster</name>
    <dbReference type="NCBI Taxonomy" id="6565"/>
    <lineage>
        <taxon>Eukaryota</taxon>
        <taxon>Metazoa</taxon>
        <taxon>Spiralia</taxon>
        <taxon>Lophotrochozoa</taxon>
        <taxon>Mollusca</taxon>
        <taxon>Bivalvia</taxon>
        <taxon>Autobranchia</taxon>
        <taxon>Pteriomorphia</taxon>
        <taxon>Ostreida</taxon>
        <taxon>Ostreoidea</taxon>
        <taxon>Ostreidae</taxon>
        <taxon>Crassostrea</taxon>
    </lineage>
</organism>
<keyword evidence="1" id="KW-0175">Coiled coil</keyword>
<gene>
    <name evidence="4" type="primary">LOC111101902</name>
</gene>
<dbReference type="Proteomes" id="UP000694844">
    <property type="component" value="Chromosome 6"/>
</dbReference>
<keyword evidence="3" id="KW-1185">Reference proteome</keyword>
<evidence type="ECO:0000256" key="1">
    <source>
        <dbReference type="SAM" id="Coils"/>
    </source>
</evidence>
<dbReference type="KEGG" id="cvn:111101902"/>
<feature type="coiled-coil region" evidence="1">
    <location>
        <begin position="602"/>
        <end position="688"/>
    </location>
</feature>
<dbReference type="InterPro" id="IPR026202">
    <property type="entry name" value="GOLGB1"/>
</dbReference>
<feature type="region of interest" description="Disordered" evidence="2">
    <location>
        <begin position="265"/>
        <end position="288"/>
    </location>
</feature>
<protein>
    <submittedName>
        <fullName evidence="4">Leucine-rich repeat-containing protein DDB_G0290503</fullName>
    </submittedName>
</protein>
<dbReference type="PANTHER" id="PTHR18887">
    <property type="entry name" value="GOLGI-ASSOCIATED PROTEIN GCP360-RELATED"/>
    <property type="match status" value="1"/>
</dbReference>
<evidence type="ECO:0000313" key="4">
    <source>
        <dbReference type="RefSeq" id="XP_022290265.1"/>
    </source>
</evidence>
<feature type="coiled-coil region" evidence="1">
    <location>
        <begin position="294"/>
        <end position="383"/>
    </location>
</feature>
<evidence type="ECO:0000313" key="3">
    <source>
        <dbReference type="Proteomes" id="UP000694844"/>
    </source>
</evidence>
<feature type="region of interest" description="Disordered" evidence="2">
    <location>
        <begin position="403"/>
        <end position="463"/>
    </location>
</feature>
<name>A0A8B8AGG8_CRAVI</name>
<dbReference type="RefSeq" id="XP_022290265.1">
    <property type="nucleotide sequence ID" value="XM_022434557.1"/>
</dbReference>